<feature type="domain" description="PCI" evidence="1">
    <location>
        <begin position="65"/>
        <end position="138"/>
    </location>
</feature>
<dbReference type="AlphaFoldDB" id="A0A2A9NQA3"/>
<keyword evidence="3" id="KW-1185">Reference proteome</keyword>
<dbReference type="InterPro" id="IPR036390">
    <property type="entry name" value="WH_DNA-bd_sf"/>
</dbReference>
<evidence type="ECO:0000259" key="1">
    <source>
        <dbReference type="Pfam" id="PF01399"/>
    </source>
</evidence>
<reference evidence="2 3" key="1">
    <citation type="submission" date="2014-02" db="EMBL/GenBank/DDBJ databases">
        <title>Transposable element dynamics among asymbiotic and ectomycorrhizal Amanita fungi.</title>
        <authorList>
            <consortium name="DOE Joint Genome Institute"/>
            <person name="Hess J."/>
            <person name="Skrede I."/>
            <person name="Wolfe B."/>
            <person name="LaButti K."/>
            <person name="Ohm R.A."/>
            <person name="Grigoriev I.V."/>
            <person name="Pringle A."/>
        </authorList>
    </citation>
    <scope>NUCLEOTIDE SEQUENCE [LARGE SCALE GENOMIC DNA]</scope>
    <source>
        <strain evidence="2 3">SKay4041</strain>
    </source>
</reference>
<gene>
    <name evidence="2" type="ORF">AMATHDRAFT_45952</name>
</gene>
<dbReference type="Gene3D" id="1.25.40.570">
    <property type="match status" value="1"/>
</dbReference>
<dbReference type="OrthoDB" id="1418352at2759"/>
<dbReference type="STRING" id="703135.A0A2A9NQA3"/>
<evidence type="ECO:0000313" key="3">
    <source>
        <dbReference type="Proteomes" id="UP000242287"/>
    </source>
</evidence>
<dbReference type="EMBL" id="KZ301977">
    <property type="protein sequence ID" value="PFH52729.1"/>
    <property type="molecule type" value="Genomic_DNA"/>
</dbReference>
<dbReference type="Pfam" id="PF01399">
    <property type="entry name" value="PCI"/>
    <property type="match status" value="1"/>
</dbReference>
<dbReference type="Proteomes" id="UP000242287">
    <property type="component" value="Unassembled WGS sequence"/>
</dbReference>
<organism evidence="2 3">
    <name type="scientific">Amanita thiersii Skay4041</name>
    <dbReference type="NCBI Taxonomy" id="703135"/>
    <lineage>
        <taxon>Eukaryota</taxon>
        <taxon>Fungi</taxon>
        <taxon>Dikarya</taxon>
        <taxon>Basidiomycota</taxon>
        <taxon>Agaricomycotina</taxon>
        <taxon>Agaricomycetes</taxon>
        <taxon>Agaricomycetidae</taxon>
        <taxon>Agaricales</taxon>
        <taxon>Pluteineae</taxon>
        <taxon>Amanitaceae</taxon>
        <taxon>Amanita</taxon>
    </lineage>
</organism>
<sequence length="207" mass="22988">MSLYPSNGDSIALTYSQTAANSIYARLPFKPLSSILNFVRSRACRRLREHIKSRIWLKNVKRLQRGTFFDATTQSHLAALYDTLLEQNLCRTIEPYFVVEVDHVAEMVGQGRQAVKASRSQHDRLSQMILDKVFHGVLAKGRGKASTGGVGDLFDGERTPLPPHVQLRLLTSAMADPLTALGLPGKKKASQEGIRSPMMCDYNVCNA</sequence>
<proteinExistence type="predicted"/>
<accession>A0A2A9NQA3</accession>
<evidence type="ECO:0000313" key="2">
    <source>
        <dbReference type="EMBL" id="PFH52729.1"/>
    </source>
</evidence>
<name>A0A2A9NQA3_9AGAR</name>
<dbReference type="SUPFAM" id="SSF46785">
    <property type="entry name" value="Winged helix' DNA-binding domain"/>
    <property type="match status" value="1"/>
</dbReference>
<dbReference type="InterPro" id="IPR000717">
    <property type="entry name" value="PCI_dom"/>
</dbReference>
<protein>
    <recommendedName>
        <fullName evidence="1">PCI domain-containing protein</fullName>
    </recommendedName>
</protein>